<dbReference type="Pfam" id="PF03190">
    <property type="entry name" value="Thioredox_DsbH"/>
    <property type="match status" value="1"/>
</dbReference>
<keyword evidence="3" id="KW-1185">Reference proteome</keyword>
<dbReference type="KEGG" id="bths:CNY62_09510"/>
<dbReference type="Gene3D" id="3.40.30.10">
    <property type="entry name" value="Glutaredoxin"/>
    <property type="match status" value="1"/>
</dbReference>
<dbReference type="PIRSF" id="PIRSF006402">
    <property type="entry name" value="UCP006402_thioredoxin"/>
    <property type="match status" value="1"/>
</dbReference>
<dbReference type="STRING" id="2756.BFR44_07890"/>
<dbReference type="InterPro" id="IPR024705">
    <property type="entry name" value="Ssp411"/>
</dbReference>
<evidence type="ECO:0000313" key="3">
    <source>
        <dbReference type="Proteomes" id="UP000243591"/>
    </source>
</evidence>
<dbReference type="Gene3D" id="1.50.10.20">
    <property type="match status" value="1"/>
</dbReference>
<dbReference type="RefSeq" id="WP_069125919.1">
    <property type="nucleotide sequence ID" value="NZ_CP023483.1"/>
</dbReference>
<accession>A0A1D2LT17</accession>
<dbReference type="SUPFAM" id="SSF48208">
    <property type="entry name" value="Six-hairpin glycosidases"/>
    <property type="match status" value="1"/>
</dbReference>
<protein>
    <submittedName>
        <fullName evidence="2">Thioredoxin domain-containing protein</fullName>
    </submittedName>
</protein>
<dbReference type="InterPro" id="IPR004879">
    <property type="entry name" value="Ssp411-like_TRX"/>
</dbReference>
<dbReference type="GO" id="GO:0005975">
    <property type="term" value="P:carbohydrate metabolic process"/>
    <property type="evidence" value="ECO:0007669"/>
    <property type="project" value="InterPro"/>
</dbReference>
<dbReference type="AlphaFoldDB" id="A0A1D2LT17"/>
<dbReference type="OrthoDB" id="9762614at2"/>
<dbReference type="PANTHER" id="PTHR42899">
    <property type="entry name" value="SPERMATOGENESIS-ASSOCIATED PROTEIN 20"/>
    <property type="match status" value="1"/>
</dbReference>
<reference evidence="2 3" key="1">
    <citation type="submission" date="2017-09" db="EMBL/GenBank/DDBJ databases">
        <title>Complete Genome Sequences of Two Strains of the Meat Spoilage Bacterium Brochothrix thermosphacta Isolated from Ground Chicken.</title>
        <authorList>
            <person name="Paoli G.C."/>
            <person name="Wijey C."/>
            <person name="Chen C.-Y."/>
            <person name="Nguyen L."/>
            <person name="Yan X."/>
            <person name="Irwin P.L."/>
        </authorList>
    </citation>
    <scope>NUCLEOTIDE SEQUENCE [LARGE SCALE GENOMIC DNA]</scope>
    <source>
        <strain evidence="2 3">BI</strain>
    </source>
</reference>
<dbReference type="PANTHER" id="PTHR42899:SF1">
    <property type="entry name" value="SPERMATOGENESIS-ASSOCIATED PROTEIN 20"/>
    <property type="match status" value="1"/>
</dbReference>
<dbReference type="InterPro" id="IPR036249">
    <property type="entry name" value="Thioredoxin-like_sf"/>
</dbReference>
<proteinExistence type="predicted"/>
<organism evidence="2 3">
    <name type="scientific">Brochothrix thermosphacta</name>
    <name type="common">Microbacterium thermosphactum</name>
    <dbReference type="NCBI Taxonomy" id="2756"/>
    <lineage>
        <taxon>Bacteria</taxon>
        <taxon>Bacillati</taxon>
        <taxon>Bacillota</taxon>
        <taxon>Bacilli</taxon>
        <taxon>Bacillales</taxon>
        <taxon>Listeriaceae</taxon>
        <taxon>Brochothrix</taxon>
    </lineage>
</organism>
<evidence type="ECO:0000259" key="1">
    <source>
        <dbReference type="Pfam" id="PF03190"/>
    </source>
</evidence>
<dbReference type="CDD" id="cd02955">
    <property type="entry name" value="SSP411"/>
    <property type="match status" value="1"/>
</dbReference>
<sequence>MRHSKTNHLATEKSLYLQQHAANPINWYPWGDEAFELAQHENKPVLLSSGYSTCHWCHVMSDEVFMDSEVADYLNEHFIAIKIDREERPDIDAIYMKVCQMLTGQAGWPLNVFLTAEQAPFYAATYIPKDDTHNQPGMMSIIKHLKRVYDEMPEQIEGISQQLIKGLADPPNNTLEDYADKEVVEHLYGNLRAQFDLENAGFGKAPKYPTSQPIQFLMNYSTRYSSIEADEMLSKTLEEWRYSALFDQIDGGFFRYTVDERHRSPHFEKMLYDQALLLDSYVTAYQYQPKELYKETSRRLIDFVDRLLMSENGVFHSAIDADVKGVEGAYYKWRWDEVVSVLGSETAVLFAYRFGLITQEQGAKGNILYVNERDSELRGNKLIDSLAKLSNHRKQELSPFVETKIKTSWNALMVKSLAKASRILGDQSYQRRAEDCFDALINVNYRDGNLYATSMEGVVKEIAFLDDYAYLIEACIELNQLTFKHKYIELAIVLANVLTEHFEDKQAGGFYFTDDRELPLIIRDKEGLDTALPNANASITFSFWQLSQLTNDSFYSECAKKTYCFFEEDIMRYPTVSFSWGRYLMRDICDAKVLKFRGEGALLLAKEYQKYKKDSEIWCIDEKGEGALRLEFCEKYTCKIYEGVDIIKKFLREIYVSV</sequence>
<gene>
    <name evidence="2" type="ORF">CNY62_09510</name>
</gene>
<name>A0A1D2LT17_BROTH</name>
<dbReference type="EMBL" id="CP023483">
    <property type="protein sequence ID" value="ATF26603.1"/>
    <property type="molecule type" value="Genomic_DNA"/>
</dbReference>
<dbReference type="Proteomes" id="UP000243591">
    <property type="component" value="Chromosome"/>
</dbReference>
<dbReference type="SUPFAM" id="SSF52833">
    <property type="entry name" value="Thioredoxin-like"/>
    <property type="match status" value="1"/>
</dbReference>
<evidence type="ECO:0000313" key="2">
    <source>
        <dbReference type="EMBL" id="ATF26603.1"/>
    </source>
</evidence>
<dbReference type="InterPro" id="IPR008928">
    <property type="entry name" value="6-hairpin_glycosidase_sf"/>
</dbReference>
<feature type="domain" description="Spermatogenesis-associated protein 20-like TRX" evidence="1">
    <location>
        <begin position="6"/>
        <end position="167"/>
    </location>
</feature>